<evidence type="ECO:0000313" key="8">
    <source>
        <dbReference type="EMBL" id="MZQ83132.1"/>
    </source>
</evidence>
<dbReference type="RefSeq" id="WP_161407303.1">
    <property type="nucleotide sequence ID" value="NZ_WTUZ01000016.1"/>
</dbReference>
<gene>
    <name evidence="8" type="ORF">GQF01_13540</name>
</gene>
<sequence length="454" mass="51084">MKRVKVSLALALTLAMAAGCTNEAAPSTKPGGTDEKNVTQAQSSPDNELFIYTVWPAYYVKEDIFQKQIGDYIKKKFPNITIKHVHWDNPGRQHKDLIAAGTIPDIIIDDTRRNVQGQLINNDLQYDISDLIKKYNFDTSKLNPAHMAQVKNLTPDGKIYGLPFYNNDFALFYNKDIFDKFGVDYPKDGMTYDEIYELAKKLTRVEGDITYKGFSQNPGHYLNYNQLSLSALSKTEDKGDMSDAGWKKLVDNMRRFYEIPANQFDTVETFASKPTIAMGVATVSDHLVKFYEENKNLNFDIASVPSLSDAPNTRYQPNVYSMYITKQSKKKDLAFQVMAALLSEEHQIDLAKEGVIGPLETDAVKAAFGKNLPQMQGKHVESIFYGKNAMPPAARQQDLVWYDVPVQGVFQPLIFNESKDSVTAIRMVQEQATKAIDTLKAAKTEINKAATTTK</sequence>
<evidence type="ECO:0000256" key="5">
    <source>
        <dbReference type="ARBA" id="ARBA00023288"/>
    </source>
</evidence>
<dbReference type="InterPro" id="IPR006059">
    <property type="entry name" value="SBP"/>
</dbReference>
<accession>A0A6L8V099</accession>
<evidence type="ECO:0000256" key="3">
    <source>
        <dbReference type="ARBA" id="ARBA00023136"/>
    </source>
</evidence>
<keyword evidence="5" id="KW-0449">Lipoprotein</keyword>
<dbReference type="Proteomes" id="UP000481087">
    <property type="component" value="Unassembled WGS sequence"/>
</dbReference>
<dbReference type="EMBL" id="WTUZ01000016">
    <property type="protein sequence ID" value="MZQ83132.1"/>
    <property type="molecule type" value="Genomic_DNA"/>
</dbReference>
<proteinExistence type="predicted"/>
<dbReference type="PROSITE" id="PS51257">
    <property type="entry name" value="PROKAR_LIPOPROTEIN"/>
    <property type="match status" value="1"/>
</dbReference>
<keyword evidence="3" id="KW-0472">Membrane</keyword>
<feature type="region of interest" description="Disordered" evidence="6">
    <location>
        <begin position="23"/>
        <end position="42"/>
    </location>
</feature>
<keyword evidence="2 7" id="KW-0732">Signal</keyword>
<comment type="caution">
    <text evidence="8">The sequence shown here is derived from an EMBL/GenBank/DDBJ whole genome shotgun (WGS) entry which is preliminary data.</text>
</comment>
<name>A0A6L8V099_9BACL</name>
<keyword evidence="4" id="KW-0564">Palmitate</keyword>
<feature type="signal peptide" evidence="7">
    <location>
        <begin position="1"/>
        <end position="17"/>
    </location>
</feature>
<evidence type="ECO:0000256" key="4">
    <source>
        <dbReference type="ARBA" id="ARBA00023139"/>
    </source>
</evidence>
<dbReference type="PANTHER" id="PTHR43649">
    <property type="entry name" value="ARABINOSE-BINDING PROTEIN-RELATED"/>
    <property type="match status" value="1"/>
</dbReference>
<dbReference type="AlphaFoldDB" id="A0A6L8V099"/>
<dbReference type="SUPFAM" id="SSF53850">
    <property type="entry name" value="Periplasmic binding protein-like II"/>
    <property type="match status" value="1"/>
</dbReference>
<evidence type="ECO:0000313" key="9">
    <source>
        <dbReference type="Proteomes" id="UP000481087"/>
    </source>
</evidence>
<evidence type="ECO:0000256" key="6">
    <source>
        <dbReference type="SAM" id="MobiDB-lite"/>
    </source>
</evidence>
<keyword evidence="1" id="KW-1003">Cell membrane</keyword>
<evidence type="ECO:0000256" key="7">
    <source>
        <dbReference type="SAM" id="SignalP"/>
    </source>
</evidence>
<feature type="chain" id="PRO_5039597246" evidence="7">
    <location>
        <begin position="18"/>
        <end position="454"/>
    </location>
</feature>
<organism evidence="8 9">
    <name type="scientific">Paenibacillus silvestris</name>
    <dbReference type="NCBI Taxonomy" id="2606219"/>
    <lineage>
        <taxon>Bacteria</taxon>
        <taxon>Bacillati</taxon>
        <taxon>Bacillota</taxon>
        <taxon>Bacilli</taxon>
        <taxon>Bacillales</taxon>
        <taxon>Paenibacillaceae</taxon>
        <taxon>Paenibacillus</taxon>
    </lineage>
</organism>
<evidence type="ECO:0000256" key="1">
    <source>
        <dbReference type="ARBA" id="ARBA00022475"/>
    </source>
</evidence>
<dbReference type="PANTHER" id="PTHR43649:SF33">
    <property type="entry name" value="POLYGALACTURONAN_RHAMNOGALACTURONAN-BINDING PROTEIN YTCQ"/>
    <property type="match status" value="1"/>
</dbReference>
<dbReference type="Gene3D" id="3.40.190.10">
    <property type="entry name" value="Periplasmic binding protein-like II"/>
    <property type="match status" value="1"/>
</dbReference>
<evidence type="ECO:0000256" key="2">
    <source>
        <dbReference type="ARBA" id="ARBA00022729"/>
    </source>
</evidence>
<dbReference type="Pfam" id="PF01547">
    <property type="entry name" value="SBP_bac_1"/>
    <property type="match status" value="1"/>
</dbReference>
<reference evidence="8 9" key="1">
    <citation type="submission" date="2019-12" db="EMBL/GenBank/DDBJ databases">
        <title>Paenibacillus sp. nov. sp. isolated from soil.</title>
        <authorList>
            <person name="Kim J."/>
            <person name="Jeong S.E."/>
            <person name="Jung H.S."/>
            <person name="Jeon C.O."/>
        </authorList>
    </citation>
    <scope>NUCLEOTIDE SEQUENCE [LARGE SCALE GENOMIC DNA]</scope>
    <source>
        <strain evidence="8 9">5J-6</strain>
    </source>
</reference>
<dbReference type="InterPro" id="IPR050490">
    <property type="entry name" value="Bact_solute-bd_prot1"/>
</dbReference>
<keyword evidence="9" id="KW-1185">Reference proteome</keyword>
<protein>
    <submittedName>
        <fullName evidence="8">Extracellular solute-binding protein</fullName>
    </submittedName>
</protein>